<name>A0AAE0THE1_9BIVA</name>
<protein>
    <submittedName>
        <fullName evidence="1">Uncharacterized protein</fullName>
    </submittedName>
</protein>
<evidence type="ECO:0000313" key="2">
    <source>
        <dbReference type="Proteomes" id="UP001195483"/>
    </source>
</evidence>
<feature type="non-terminal residue" evidence="1">
    <location>
        <position position="60"/>
    </location>
</feature>
<reference evidence="1" key="3">
    <citation type="submission" date="2023-05" db="EMBL/GenBank/DDBJ databases">
        <authorList>
            <person name="Smith C.H."/>
        </authorList>
    </citation>
    <scope>NUCLEOTIDE SEQUENCE</scope>
    <source>
        <strain evidence="1">CHS0354</strain>
        <tissue evidence="1">Mantle</tissue>
    </source>
</reference>
<organism evidence="1 2">
    <name type="scientific">Potamilus streckersoni</name>
    <dbReference type="NCBI Taxonomy" id="2493646"/>
    <lineage>
        <taxon>Eukaryota</taxon>
        <taxon>Metazoa</taxon>
        <taxon>Spiralia</taxon>
        <taxon>Lophotrochozoa</taxon>
        <taxon>Mollusca</taxon>
        <taxon>Bivalvia</taxon>
        <taxon>Autobranchia</taxon>
        <taxon>Heteroconchia</taxon>
        <taxon>Palaeoheterodonta</taxon>
        <taxon>Unionida</taxon>
        <taxon>Unionoidea</taxon>
        <taxon>Unionidae</taxon>
        <taxon>Ambleminae</taxon>
        <taxon>Lampsilini</taxon>
        <taxon>Potamilus</taxon>
    </lineage>
</organism>
<gene>
    <name evidence="1" type="ORF">CHS0354_032356</name>
</gene>
<reference evidence="1" key="1">
    <citation type="journal article" date="2021" name="Genome Biol. Evol.">
        <title>A High-Quality Reference Genome for a Parasitic Bivalve with Doubly Uniparental Inheritance (Bivalvia: Unionida).</title>
        <authorList>
            <person name="Smith C.H."/>
        </authorList>
    </citation>
    <scope>NUCLEOTIDE SEQUENCE</scope>
    <source>
        <strain evidence="1">CHS0354</strain>
    </source>
</reference>
<dbReference type="AlphaFoldDB" id="A0AAE0THE1"/>
<comment type="caution">
    <text evidence="1">The sequence shown here is derived from an EMBL/GenBank/DDBJ whole genome shotgun (WGS) entry which is preliminary data.</text>
</comment>
<evidence type="ECO:0000313" key="1">
    <source>
        <dbReference type="EMBL" id="KAK3610009.1"/>
    </source>
</evidence>
<proteinExistence type="predicted"/>
<accession>A0AAE0THE1</accession>
<reference evidence="1" key="2">
    <citation type="journal article" date="2021" name="Genome Biol. Evol.">
        <title>Developing a high-quality reference genome for a parasitic bivalve with doubly uniparental inheritance (Bivalvia: Unionida).</title>
        <authorList>
            <person name="Smith C.H."/>
        </authorList>
    </citation>
    <scope>NUCLEOTIDE SEQUENCE</scope>
    <source>
        <strain evidence="1">CHS0354</strain>
        <tissue evidence="1">Mantle</tissue>
    </source>
</reference>
<dbReference type="Proteomes" id="UP001195483">
    <property type="component" value="Unassembled WGS sequence"/>
</dbReference>
<dbReference type="EMBL" id="JAEAOA010001913">
    <property type="protein sequence ID" value="KAK3610009.1"/>
    <property type="molecule type" value="Genomic_DNA"/>
</dbReference>
<sequence>MLSETEQGNRTRHQSLKESTDVTIRNISDEMKDVQQCKSFIINIITLAIINGFYQTKGPK</sequence>
<keyword evidence="2" id="KW-1185">Reference proteome</keyword>